<dbReference type="EMBL" id="SNZV01000002">
    <property type="protein sequence ID" value="TDS16173.1"/>
    <property type="molecule type" value="Genomic_DNA"/>
</dbReference>
<evidence type="ECO:0000313" key="2">
    <source>
        <dbReference type="Proteomes" id="UP000294752"/>
    </source>
</evidence>
<dbReference type="AlphaFoldDB" id="A0A4R7D4Y7"/>
<reference evidence="1 2" key="1">
    <citation type="submission" date="2019-03" db="EMBL/GenBank/DDBJ databases">
        <title>Genomic Encyclopedia of Type Strains, Phase III (KMG-III): the genomes of soil and plant-associated and newly described type strains.</title>
        <authorList>
            <person name="Whitman W."/>
        </authorList>
    </citation>
    <scope>NUCLEOTIDE SEQUENCE [LARGE SCALE GENOMIC DNA]</scope>
    <source>
        <strain evidence="1 2">CGMCC 1.12801</strain>
    </source>
</reference>
<dbReference type="Proteomes" id="UP000294752">
    <property type="component" value="Unassembled WGS sequence"/>
</dbReference>
<dbReference type="InterPro" id="IPR007298">
    <property type="entry name" value="Cu-R_lipoprotein_NlpE"/>
</dbReference>
<keyword evidence="2" id="KW-1185">Reference proteome</keyword>
<evidence type="ECO:0000313" key="1">
    <source>
        <dbReference type="EMBL" id="TDS16173.1"/>
    </source>
</evidence>
<protein>
    <submittedName>
        <fullName evidence="1">Putative lipoprotein NlpE involved in copper resistance</fullName>
    </submittedName>
</protein>
<keyword evidence="1" id="KW-0449">Lipoprotein</keyword>
<comment type="caution">
    <text evidence="1">The sequence shown here is derived from an EMBL/GenBank/DDBJ whole genome shotgun (WGS) entry which is preliminary data.</text>
</comment>
<accession>A0A4R7D4Y7</accession>
<name>A0A4R7D4Y7_9SPHI</name>
<proteinExistence type="predicted"/>
<dbReference type="RefSeq" id="WP_133639430.1">
    <property type="nucleotide sequence ID" value="NZ_SNZV01000002.1"/>
</dbReference>
<dbReference type="OrthoDB" id="5348860at2"/>
<sequence length="138" mass="15324">MRFVVYLSGLLLAFSAIVGCINTRTNASVDNSKFGKITESRLVGSYRGDLPCTDCDAIATVLTLANDKGYTLEYVYVGKGMEAFSKSGKWELDNGELNLEGLDYKYKVELNQLRQLDLSGKEITGDLAERYVLHSLEH</sequence>
<gene>
    <name evidence="1" type="ORF">B0I21_102499</name>
</gene>
<dbReference type="Gene3D" id="2.40.128.640">
    <property type="match status" value="1"/>
</dbReference>
<organism evidence="1 2">
    <name type="scientific">Sphingobacterium paludis</name>
    <dbReference type="NCBI Taxonomy" id="1476465"/>
    <lineage>
        <taxon>Bacteria</taxon>
        <taxon>Pseudomonadati</taxon>
        <taxon>Bacteroidota</taxon>
        <taxon>Sphingobacteriia</taxon>
        <taxon>Sphingobacteriales</taxon>
        <taxon>Sphingobacteriaceae</taxon>
        <taxon>Sphingobacterium</taxon>
    </lineage>
</organism>
<dbReference type="PROSITE" id="PS51257">
    <property type="entry name" value="PROKAR_LIPOPROTEIN"/>
    <property type="match status" value="1"/>
</dbReference>
<dbReference type="Pfam" id="PF04170">
    <property type="entry name" value="NlpE"/>
    <property type="match status" value="1"/>
</dbReference>